<evidence type="ECO:0000313" key="2">
    <source>
        <dbReference type="Proteomes" id="UP001431209"/>
    </source>
</evidence>
<comment type="caution">
    <text evidence="1">The sequence shown here is derived from an EMBL/GenBank/DDBJ whole genome shotgun (WGS) entry which is preliminary data.</text>
</comment>
<keyword evidence="2" id="KW-1185">Reference proteome</keyword>
<keyword evidence="1" id="KW-0418">Kinase</keyword>
<protein>
    <submittedName>
        <fullName evidence="1">Uridylate kinase pyrH</fullName>
    </submittedName>
</protein>
<name>A0AAW2ZMI4_9EUKA</name>
<organism evidence="1 2">
    <name type="scientific">Acrasis kona</name>
    <dbReference type="NCBI Taxonomy" id="1008807"/>
    <lineage>
        <taxon>Eukaryota</taxon>
        <taxon>Discoba</taxon>
        <taxon>Heterolobosea</taxon>
        <taxon>Tetramitia</taxon>
        <taxon>Eutetramitia</taxon>
        <taxon>Acrasidae</taxon>
        <taxon>Acrasis</taxon>
    </lineage>
</organism>
<proteinExistence type="predicted"/>
<dbReference type="GO" id="GO:0016301">
    <property type="term" value="F:kinase activity"/>
    <property type="evidence" value="ECO:0007669"/>
    <property type="project" value="UniProtKB-KW"/>
</dbReference>
<reference evidence="1 2" key="1">
    <citation type="submission" date="2024-03" db="EMBL/GenBank/DDBJ databases">
        <title>The Acrasis kona genome and developmental transcriptomes reveal deep origins of eukaryotic multicellular pathways.</title>
        <authorList>
            <person name="Sheikh S."/>
            <person name="Fu C.-J."/>
            <person name="Brown M.W."/>
            <person name="Baldauf S.L."/>
        </authorList>
    </citation>
    <scope>NUCLEOTIDE SEQUENCE [LARGE SCALE GENOMIC DNA]</scope>
    <source>
        <strain evidence="1 2">ATCC MYA-3509</strain>
    </source>
</reference>
<evidence type="ECO:0000313" key="1">
    <source>
        <dbReference type="EMBL" id="KAL0489990.1"/>
    </source>
</evidence>
<accession>A0AAW2ZMI4</accession>
<dbReference type="EMBL" id="JAOPGA020001626">
    <property type="protein sequence ID" value="KAL0489990.1"/>
    <property type="molecule type" value="Genomic_DNA"/>
</dbReference>
<dbReference type="AlphaFoldDB" id="A0AAW2ZMI4"/>
<keyword evidence="1" id="KW-0808">Transferase</keyword>
<gene>
    <name evidence="1" type="ORF">AKO1_005583</name>
</gene>
<dbReference type="Proteomes" id="UP001431209">
    <property type="component" value="Unassembled WGS sequence"/>
</dbReference>
<sequence length="74" mass="8779">MTPGMFFFDQLNGRSEYYLQLMYQCQNDFGDFCKYSDNQLIRMVAQEIRTCTQDKFKIGIAFDECNVYNDTLSN</sequence>